<dbReference type="Proteomes" id="UP001152523">
    <property type="component" value="Unassembled WGS sequence"/>
</dbReference>
<evidence type="ECO:0000313" key="3">
    <source>
        <dbReference type="Proteomes" id="UP001152523"/>
    </source>
</evidence>
<evidence type="ECO:0000259" key="1">
    <source>
        <dbReference type="PROSITE" id="PS50815"/>
    </source>
</evidence>
<protein>
    <recommendedName>
        <fullName evidence="1">HORMA domain-containing protein</fullName>
    </recommendedName>
</protein>
<dbReference type="PANTHER" id="PTHR11842">
    <property type="entry name" value="MITOTIC SPINDLE ASSEMBLY CHECKPOINT PROTEIN MAD2"/>
    <property type="match status" value="1"/>
</dbReference>
<feature type="domain" description="HORMA" evidence="1">
    <location>
        <begin position="41"/>
        <end position="235"/>
    </location>
</feature>
<keyword evidence="3" id="KW-1185">Reference proteome</keyword>
<dbReference type="InterPro" id="IPR003511">
    <property type="entry name" value="HORMA_dom"/>
</dbReference>
<dbReference type="EMBL" id="CAMAPF010000005">
    <property type="protein sequence ID" value="CAH9053011.1"/>
    <property type="molecule type" value="Genomic_DNA"/>
</dbReference>
<accession>A0AAV0C1N7</accession>
<comment type="caution">
    <text evidence="2">The sequence shown here is derived from an EMBL/GenBank/DDBJ whole genome shotgun (WGS) entry which is preliminary data.</text>
</comment>
<organism evidence="2 3">
    <name type="scientific">Cuscuta epithymum</name>
    <dbReference type="NCBI Taxonomy" id="186058"/>
    <lineage>
        <taxon>Eukaryota</taxon>
        <taxon>Viridiplantae</taxon>
        <taxon>Streptophyta</taxon>
        <taxon>Embryophyta</taxon>
        <taxon>Tracheophyta</taxon>
        <taxon>Spermatophyta</taxon>
        <taxon>Magnoliopsida</taxon>
        <taxon>eudicotyledons</taxon>
        <taxon>Gunneridae</taxon>
        <taxon>Pentapetalae</taxon>
        <taxon>asterids</taxon>
        <taxon>lamiids</taxon>
        <taxon>Solanales</taxon>
        <taxon>Convolvulaceae</taxon>
        <taxon>Cuscuteae</taxon>
        <taxon>Cuscuta</taxon>
        <taxon>Cuscuta subgen. Cuscuta</taxon>
    </lineage>
</organism>
<dbReference type="AlphaFoldDB" id="A0AAV0C1N7"/>
<evidence type="ECO:0000313" key="2">
    <source>
        <dbReference type="EMBL" id="CAH9053011.1"/>
    </source>
</evidence>
<name>A0AAV0C1N7_9ASTE</name>
<dbReference type="InterPro" id="IPR036570">
    <property type="entry name" value="HORMA_dom_sf"/>
</dbReference>
<dbReference type="Gene3D" id="3.30.900.10">
    <property type="entry name" value="HORMA domain"/>
    <property type="match status" value="1"/>
</dbReference>
<dbReference type="InterPro" id="IPR045091">
    <property type="entry name" value="Mad2-like"/>
</dbReference>
<sequence length="249" mass="28169">MNVGCEGMSYCCPETRQRADTNCGVGGNSKLCRHGSHSHSSNPNSSGSGRIFRSGHQLRYLPQRRLPDWFQVSGAFERRRYLNVVVHKSRHPELRDYIHSSVNGLLPFIQKGEVERVAVNFFDNQNVPIERFVFKIDVKQSYGSSVEEEGAAAAADLELSFRSFLIKLASSYSLTHTLPPDCRWEITGYFRALPDSRSSASRIWVSTGTKQWQQPPVIMPIKSMKSEALVLQLYLEHPPTPLHQNFSLS</sequence>
<proteinExistence type="predicted"/>
<dbReference type="PANTHER" id="PTHR11842:SF10">
    <property type="entry name" value="MITOTIC SPINDLE ASSEMBLY CHECKPOINT PROTEIN MAD2B"/>
    <property type="match status" value="1"/>
</dbReference>
<dbReference type="GO" id="GO:0016035">
    <property type="term" value="C:zeta DNA polymerase complex"/>
    <property type="evidence" value="ECO:0007669"/>
    <property type="project" value="TreeGrafter"/>
</dbReference>
<gene>
    <name evidence="2" type="ORF">CEPIT_LOCUS455</name>
</gene>
<dbReference type="PROSITE" id="PS50815">
    <property type="entry name" value="HORMA"/>
    <property type="match status" value="1"/>
</dbReference>
<reference evidence="2" key="1">
    <citation type="submission" date="2022-07" db="EMBL/GenBank/DDBJ databases">
        <authorList>
            <person name="Macas J."/>
            <person name="Novak P."/>
            <person name="Neumann P."/>
        </authorList>
    </citation>
    <scope>NUCLEOTIDE SEQUENCE</scope>
</reference>
<dbReference type="SUPFAM" id="SSF56019">
    <property type="entry name" value="The spindle assembly checkpoint protein mad2"/>
    <property type="match status" value="1"/>
</dbReference>